<protein>
    <recommendedName>
        <fullName evidence="3">YodN</fullName>
    </recommendedName>
</protein>
<dbReference type="OrthoDB" id="2629010at2"/>
<dbReference type="Proteomes" id="UP000050398">
    <property type="component" value="Unassembled WGS sequence"/>
</dbReference>
<dbReference type="EMBL" id="LIXZ01000006">
    <property type="protein sequence ID" value="KPL59869.1"/>
    <property type="molecule type" value="Genomic_DNA"/>
</dbReference>
<dbReference type="AlphaFoldDB" id="A0A0P6WQL8"/>
<sequence length="219" mass="26012">MKKRKEPRFRVGETVVVTIYGTVGKITDIKKIDGEFLYEVNESEGLFKEKALELLDSYDGYIFEQEQIDIEYKFLFGDLVIVKGYEEDLFKVVGFRTEIWRYKDDAWEDVIYELMRITDGEWLEADEDEITLVADEEQAEAFIKKYGFVFPQKKEGKSKSLHSPAFPKPTWIDQLLDHYNDYKTLYLLFNDGKYKNKMEYVLEQLKKHTNTQSIVKEKE</sequence>
<proteinExistence type="predicted"/>
<accession>A0A0P6WQL8</accession>
<name>A0A0P6WQL8_9BACI</name>
<reference evidence="1 2" key="1">
    <citation type="submission" date="2015-08" db="EMBL/GenBank/DDBJ databases">
        <title>Draft Genome Sequence of Bacillus vietnamensis UCD-SED5.</title>
        <authorList>
            <person name="Lee R.D."/>
            <person name="Jospin G."/>
            <person name="Lang J.M."/>
            <person name="Coil D.A."/>
            <person name="Eisen J.A."/>
        </authorList>
    </citation>
    <scope>NUCLEOTIDE SEQUENCE [LARGE SCALE GENOMIC DNA]</scope>
    <source>
        <strain evidence="1 2">UCD-SED5</strain>
    </source>
</reference>
<gene>
    <name evidence="1" type="ORF">AM506_10510</name>
</gene>
<dbReference type="RefSeq" id="WP_060672430.1">
    <property type="nucleotide sequence ID" value="NZ_JBCNGU010000018.1"/>
</dbReference>
<dbReference type="eggNOG" id="ENOG5033JW0">
    <property type="taxonomic scope" value="Bacteria"/>
</dbReference>
<comment type="caution">
    <text evidence="1">The sequence shown here is derived from an EMBL/GenBank/DDBJ whole genome shotgun (WGS) entry which is preliminary data.</text>
</comment>
<dbReference type="PATRIC" id="fig|218284.4.peg.3779"/>
<organism evidence="1 2">
    <name type="scientific">Rossellomorea vietnamensis</name>
    <dbReference type="NCBI Taxonomy" id="218284"/>
    <lineage>
        <taxon>Bacteria</taxon>
        <taxon>Bacillati</taxon>
        <taxon>Bacillota</taxon>
        <taxon>Bacilli</taxon>
        <taxon>Bacillales</taxon>
        <taxon>Bacillaceae</taxon>
        <taxon>Rossellomorea</taxon>
    </lineage>
</organism>
<evidence type="ECO:0008006" key="3">
    <source>
        <dbReference type="Google" id="ProtNLM"/>
    </source>
</evidence>
<evidence type="ECO:0000313" key="2">
    <source>
        <dbReference type="Proteomes" id="UP000050398"/>
    </source>
</evidence>
<evidence type="ECO:0000313" key="1">
    <source>
        <dbReference type="EMBL" id="KPL59869.1"/>
    </source>
</evidence>